<reference evidence="1 2" key="1">
    <citation type="submission" date="2020-08" db="EMBL/GenBank/DDBJ databases">
        <title>Genome public.</title>
        <authorList>
            <person name="Liu C."/>
            <person name="Sun Q."/>
        </authorList>
    </citation>
    <scope>NUCLEOTIDE SEQUENCE [LARGE SCALE GENOMIC DNA]</scope>
    <source>
        <strain evidence="1 2">NSJ-9</strain>
    </source>
</reference>
<organism evidence="1 2">
    <name type="scientific">Roseburia lenta</name>
    <dbReference type="NCBI Taxonomy" id="2763061"/>
    <lineage>
        <taxon>Bacteria</taxon>
        <taxon>Bacillati</taxon>
        <taxon>Bacillota</taxon>
        <taxon>Clostridia</taxon>
        <taxon>Lachnospirales</taxon>
        <taxon>Lachnospiraceae</taxon>
        <taxon>Roseburia</taxon>
    </lineage>
</organism>
<gene>
    <name evidence="1" type="ORF">H8R94_02635</name>
</gene>
<dbReference type="EMBL" id="JACOPG010000001">
    <property type="protein sequence ID" value="MBC5685520.1"/>
    <property type="molecule type" value="Genomic_DNA"/>
</dbReference>
<dbReference type="Proteomes" id="UP000643810">
    <property type="component" value="Unassembled WGS sequence"/>
</dbReference>
<name>A0ABR7GDK6_9FIRM</name>
<evidence type="ECO:0000313" key="1">
    <source>
        <dbReference type="EMBL" id="MBC5685520.1"/>
    </source>
</evidence>
<keyword evidence="2" id="KW-1185">Reference proteome</keyword>
<accession>A0ABR7GDK6</accession>
<sequence>MLTVGYIDSLSELGFRTPTPEWVKTERYDYCDQLIAKKENFMQMLSAFFSKLFR</sequence>
<dbReference type="RefSeq" id="WP_186853785.1">
    <property type="nucleotide sequence ID" value="NZ_JACOPG010000001.1"/>
</dbReference>
<evidence type="ECO:0000313" key="2">
    <source>
        <dbReference type="Proteomes" id="UP000643810"/>
    </source>
</evidence>
<protein>
    <submittedName>
        <fullName evidence="1">Uncharacterized protein</fullName>
    </submittedName>
</protein>
<comment type="caution">
    <text evidence="1">The sequence shown here is derived from an EMBL/GenBank/DDBJ whole genome shotgun (WGS) entry which is preliminary data.</text>
</comment>
<proteinExistence type="predicted"/>